<evidence type="ECO:0000313" key="4">
    <source>
        <dbReference type="Proteomes" id="UP001370348"/>
    </source>
</evidence>
<feature type="signal peptide" evidence="1">
    <location>
        <begin position="1"/>
        <end position="18"/>
    </location>
</feature>
<protein>
    <submittedName>
        <fullName evidence="3">VWA domain-containing protein</fullName>
    </submittedName>
</protein>
<evidence type="ECO:0000313" key="3">
    <source>
        <dbReference type="EMBL" id="WXB17860.1"/>
    </source>
</evidence>
<sequence>MVQMQRLAWAALALLASAASSGCGVVGSVFGSDDDDGNGGSGDGNAGIGGEFGGKPSIGGLGDLEACATAREQGSLRPVNLIVMFDKSGSMGDGTDAGNNYSTRWAPVSKGMSTFFSDPKSAGLSASLQYFPIGGAECNASTYTNPAVPRTALPSRSFETSIGGIRPGGDTPTRGALEGAIATAKSTLASRPQERAVIILVTDGQPTACGKLPDVYATAKAGFEGTPSVPTYVVGVGPDTGNLDDIAKSGGTASAIYVAASADPAKTTADLLTQLDKIRGQVASCSFTLPRPPNGKELDIRSVNVVLTPAGGKPTTMTYNSSCDGGQGWHYDHVAAPKSIELCPATCDSVKNAKGSTIQIAFGCALNGKIN</sequence>
<organism evidence="3 4">
    <name type="scientific">Pendulispora albinea</name>
    <dbReference type="NCBI Taxonomy" id="2741071"/>
    <lineage>
        <taxon>Bacteria</taxon>
        <taxon>Pseudomonadati</taxon>
        <taxon>Myxococcota</taxon>
        <taxon>Myxococcia</taxon>
        <taxon>Myxococcales</taxon>
        <taxon>Sorangiineae</taxon>
        <taxon>Pendulisporaceae</taxon>
        <taxon>Pendulispora</taxon>
    </lineage>
</organism>
<proteinExistence type="predicted"/>
<name>A0ABZ2M5B0_9BACT</name>
<dbReference type="SUPFAM" id="SSF53300">
    <property type="entry name" value="vWA-like"/>
    <property type="match status" value="1"/>
</dbReference>
<accession>A0ABZ2M5B0</accession>
<dbReference type="RefSeq" id="WP_394827502.1">
    <property type="nucleotide sequence ID" value="NZ_CP089984.1"/>
</dbReference>
<dbReference type="CDD" id="cd00198">
    <property type="entry name" value="vWFA"/>
    <property type="match status" value="1"/>
</dbReference>
<feature type="chain" id="PRO_5046960730" evidence="1">
    <location>
        <begin position="19"/>
        <end position="371"/>
    </location>
</feature>
<keyword evidence="4" id="KW-1185">Reference proteome</keyword>
<evidence type="ECO:0000256" key="1">
    <source>
        <dbReference type="SAM" id="SignalP"/>
    </source>
</evidence>
<feature type="domain" description="VWFA" evidence="2">
    <location>
        <begin position="80"/>
        <end position="275"/>
    </location>
</feature>
<reference evidence="3 4" key="1">
    <citation type="submission" date="2021-12" db="EMBL/GenBank/DDBJ databases">
        <title>Discovery of the Pendulisporaceae a myxobacterial family with distinct sporulation behavior and unique specialized metabolism.</title>
        <authorList>
            <person name="Garcia R."/>
            <person name="Popoff A."/>
            <person name="Bader C.D."/>
            <person name="Loehr J."/>
            <person name="Walesch S."/>
            <person name="Walt C."/>
            <person name="Boldt J."/>
            <person name="Bunk B."/>
            <person name="Haeckl F.J.F.P.J."/>
            <person name="Gunesch A.P."/>
            <person name="Birkelbach J."/>
            <person name="Nuebel U."/>
            <person name="Pietschmann T."/>
            <person name="Bach T."/>
            <person name="Mueller R."/>
        </authorList>
    </citation>
    <scope>NUCLEOTIDE SEQUENCE [LARGE SCALE GENOMIC DNA]</scope>
    <source>
        <strain evidence="3 4">MSr11954</strain>
    </source>
</reference>
<evidence type="ECO:0000259" key="2">
    <source>
        <dbReference type="PROSITE" id="PS50234"/>
    </source>
</evidence>
<dbReference type="InterPro" id="IPR036465">
    <property type="entry name" value="vWFA_dom_sf"/>
</dbReference>
<dbReference type="PROSITE" id="PS50234">
    <property type="entry name" value="VWFA"/>
    <property type="match status" value="1"/>
</dbReference>
<dbReference type="PROSITE" id="PS51257">
    <property type="entry name" value="PROKAR_LIPOPROTEIN"/>
    <property type="match status" value="1"/>
</dbReference>
<dbReference type="EMBL" id="CP089984">
    <property type="protein sequence ID" value="WXB17860.1"/>
    <property type="molecule type" value="Genomic_DNA"/>
</dbReference>
<dbReference type="Pfam" id="PF00092">
    <property type="entry name" value="VWA"/>
    <property type="match status" value="1"/>
</dbReference>
<gene>
    <name evidence="3" type="ORF">LZC94_11415</name>
</gene>
<dbReference type="SMART" id="SM00327">
    <property type="entry name" value="VWA"/>
    <property type="match status" value="1"/>
</dbReference>
<keyword evidence="1" id="KW-0732">Signal</keyword>
<dbReference type="Gene3D" id="3.40.50.410">
    <property type="entry name" value="von Willebrand factor, type A domain"/>
    <property type="match status" value="1"/>
</dbReference>
<dbReference type="InterPro" id="IPR002035">
    <property type="entry name" value="VWF_A"/>
</dbReference>
<dbReference type="Proteomes" id="UP001370348">
    <property type="component" value="Chromosome"/>
</dbReference>